<dbReference type="EMBL" id="QXDL01000285">
    <property type="protein sequence ID" value="RIH77511.1"/>
    <property type="molecule type" value="Genomic_DNA"/>
</dbReference>
<proteinExistence type="predicted"/>
<keyword evidence="2" id="KW-1185">Reference proteome</keyword>
<evidence type="ECO:0008006" key="3">
    <source>
        <dbReference type="Google" id="ProtNLM"/>
    </source>
</evidence>
<name>A0A399E5H4_9DEIN</name>
<organism evidence="1 2">
    <name type="scientific">Calidithermus terrae</name>
    <dbReference type="NCBI Taxonomy" id="1408545"/>
    <lineage>
        <taxon>Bacteria</taxon>
        <taxon>Thermotogati</taxon>
        <taxon>Deinococcota</taxon>
        <taxon>Deinococci</taxon>
        <taxon>Thermales</taxon>
        <taxon>Thermaceae</taxon>
        <taxon>Calidithermus</taxon>
    </lineage>
</organism>
<sequence>MSYVLVSRKGCHLCEEAEQMLGALRLPFERRDVDQDPELRLEYSFRVPVLLRGREVLMEGRFDAPRLVRLLEQTADGGQPGAD</sequence>
<evidence type="ECO:0000313" key="1">
    <source>
        <dbReference type="EMBL" id="RIH77511.1"/>
    </source>
</evidence>
<comment type="caution">
    <text evidence="1">The sequence shown here is derived from an EMBL/GenBank/DDBJ whole genome shotgun (WGS) entry which is preliminary data.</text>
</comment>
<dbReference type="InterPro" id="IPR008554">
    <property type="entry name" value="Glutaredoxin-like"/>
</dbReference>
<accession>A0A399E5H4</accession>
<dbReference type="Proteomes" id="UP000265715">
    <property type="component" value="Unassembled WGS sequence"/>
</dbReference>
<dbReference type="InterPro" id="IPR036249">
    <property type="entry name" value="Thioredoxin-like_sf"/>
</dbReference>
<dbReference type="Pfam" id="PF05768">
    <property type="entry name" value="Glrx-like"/>
    <property type="match status" value="1"/>
</dbReference>
<dbReference type="Gene3D" id="3.40.30.10">
    <property type="entry name" value="Glutaredoxin"/>
    <property type="match status" value="1"/>
</dbReference>
<gene>
    <name evidence="1" type="ORF">Mterra_03758</name>
</gene>
<dbReference type="RefSeq" id="WP_119316617.1">
    <property type="nucleotide sequence ID" value="NZ_QXDL01000285.1"/>
</dbReference>
<dbReference type="AlphaFoldDB" id="A0A399E5H4"/>
<dbReference type="OrthoDB" id="32865at2"/>
<dbReference type="SUPFAM" id="SSF52833">
    <property type="entry name" value="Thioredoxin-like"/>
    <property type="match status" value="1"/>
</dbReference>
<evidence type="ECO:0000313" key="2">
    <source>
        <dbReference type="Proteomes" id="UP000265715"/>
    </source>
</evidence>
<protein>
    <recommendedName>
        <fullName evidence="3">Glutaredoxin-like domain (DUF836)</fullName>
    </recommendedName>
</protein>
<reference evidence="1 2" key="1">
    <citation type="submission" date="2018-08" db="EMBL/GenBank/DDBJ databases">
        <title>Meiothermus terrae DSM 26712 genome sequencing project.</title>
        <authorList>
            <person name="Da Costa M.S."/>
            <person name="Albuquerque L."/>
            <person name="Raposo P."/>
            <person name="Froufe H.J.C."/>
            <person name="Barroso C.S."/>
            <person name="Egas C."/>
        </authorList>
    </citation>
    <scope>NUCLEOTIDE SEQUENCE [LARGE SCALE GENOMIC DNA]</scope>
    <source>
        <strain evidence="1 2">DSM 26712</strain>
    </source>
</reference>